<protein>
    <submittedName>
        <fullName evidence="1">Uncharacterized protein</fullName>
    </submittedName>
</protein>
<dbReference type="Proteomes" id="UP001529510">
    <property type="component" value="Unassembled WGS sequence"/>
</dbReference>
<dbReference type="AlphaFoldDB" id="A0ABD0R9T9"/>
<name>A0ABD0R9T9_CIRMR</name>
<comment type="caution">
    <text evidence="1">The sequence shown here is derived from an EMBL/GenBank/DDBJ whole genome shotgun (WGS) entry which is preliminary data.</text>
</comment>
<evidence type="ECO:0000313" key="2">
    <source>
        <dbReference type="Proteomes" id="UP001529510"/>
    </source>
</evidence>
<organism evidence="1 2">
    <name type="scientific">Cirrhinus mrigala</name>
    <name type="common">Mrigala</name>
    <dbReference type="NCBI Taxonomy" id="683832"/>
    <lineage>
        <taxon>Eukaryota</taxon>
        <taxon>Metazoa</taxon>
        <taxon>Chordata</taxon>
        <taxon>Craniata</taxon>
        <taxon>Vertebrata</taxon>
        <taxon>Euteleostomi</taxon>
        <taxon>Actinopterygii</taxon>
        <taxon>Neopterygii</taxon>
        <taxon>Teleostei</taxon>
        <taxon>Ostariophysi</taxon>
        <taxon>Cypriniformes</taxon>
        <taxon>Cyprinidae</taxon>
        <taxon>Labeoninae</taxon>
        <taxon>Labeonini</taxon>
        <taxon>Cirrhinus</taxon>
    </lineage>
</organism>
<dbReference type="EMBL" id="JAMKFB020000004">
    <property type="protein sequence ID" value="KAL0195118.1"/>
    <property type="molecule type" value="Genomic_DNA"/>
</dbReference>
<feature type="non-terminal residue" evidence="1">
    <location>
        <position position="1"/>
    </location>
</feature>
<evidence type="ECO:0000313" key="1">
    <source>
        <dbReference type="EMBL" id="KAL0195118.1"/>
    </source>
</evidence>
<reference evidence="1 2" key="1">
    <citation type="submission" date="2024-05" db="EMBL/GenBank/DDBJ databases">
        <title>Genome sequencing and assembly of Indian major carp, Cirrhinus mrigala (Hamilton, 1822).</title>
        <authorList>
            <person name="Mohindra V."/>
            <person name="Chowdhury L.M."/>
            <person name="Lal K."/>
            <person name="Jena J.K."/>
        </authorList>
    </citation>
    <scope>NUCLEOTIDE SEQUENCE [LARGE SCALE GENOMIC DNA]</scope>
    <source>
        <strain evidence="1">CM1030</strain>
        <tissue evidence="1">Blood</tissue>
    </source>
</reference>
<proteinExistence type="predicted"/>
<feature type="non-terminal residue" evidence="1">
    <location>
        <position position="70"/>
    </location>
</feature>
<keyword evidence="2" id="KW-1185">Reference proteome</keyword>
<gene>
    <name evidence="1" type="ORF">M9458_008690</name>
</gene>
<sequence length="70" mass="7825">KRPKLSALEELFAVEDMAVEARMQTTVSSTTERIQPEINKYRLLQVLSKSSNLVVGHEGHSANAFRIGIK</sequence>
<accession>A0ABD0R9T9</accession>